<comment type="caution">
    <text evidence="1">The sequence shown here is derived from an EMBL/GenBank/DDBJ whole genome shotgun (WGS) entry which is preliminary data.</text>
</comment>
<feature type="non-terminal residue" evidence="1">
    <location>
        <position position="1"/>
    </location>
</feature>
<gene>
    <name evidence="1" type="ORF">COX39_03570</name>
</gene>
<evidence type="ECO:0000313" key="1">
    <source>
        <dbReference type="EMBL" id="PIP21323.1"/>
    </source>
</evidence>
<dbReference type="AlphaFoldDB" id="A0A2G9YRJ3"/>
<reference evidence="1 2" key="1">
    <citation type="submission" date="2017-09" db="EMBL/GenBank/DDBJ databases">
        <title>Depth-based differentiation of microbial function through sediment-hosted aquifers and enrichment of novel symbionts in the deep terrestrial subsurface.</title>
        <authorList>
            <person name="Probst A.J."/>
            <person name="Ladd B."/>
            <person name="Jarett J.K."/>
            <person name="Geller-Mcgrath D.E."/>
            <person name="Sieber C.M."/>
            <person name="Emerson J.B."/>
            <person name="Anantharaman K."/>
            <person name="Thomas B.C."/>
            <person name="Malmstrom R."/>
            <person name="Stieglmeier M."/>
            <person name="Klingl A."/>
            <person name="Woyke T."/>
            <person name="Ryan C.M."/>
            <person name="Banfield J.F."/>
        </authorList>
    </citation>
    <scope>NUCLEOTIDE SEQUENCE [LARGE SCALE GENOMIC DNA]</scope>
    <source>
        <strain evidence="1">CG23_combo_of_CG06-09_8_20_14_all_40_13</strain>
    </source>
</reference>
<accession>A0A2G9YRJ3</accession>
<dbReference type="Proteomes" id="UP000231567">
    <property type="component" value="Unassembled WGS sequence"/>
</dbReference>
<proteinExistence type="predicted"/>
<dbReference type="EMBL" id="PCRM01000046">
    <property type="protein sequence ID" value="PIP21323.1"/>
    <property type="molecule type" value="Genomic_DNA"/>
</dbReference>
<sequence>AKLTNKSGQYGFIVPEGRYYLICLKQDYNFPAKIKVRNDGKYHHLYLGGIIATTKAKPFVSANIPLEQMEYDIPK</sequence>
<name>A0A2G9YRJ3_9BACT</name>
<organism evidence="1 2">
    <name type="scientific">Candidatus Nealsonbacteria bacterium CG23_combo_of_CG06-09_8_20_14_all_40_13</name>
    <dbReference type="NCBI Taxonomy" id="1974724"/>
    <lineage>
        <taxon>Bacteria</taxon>
        <taxon>Candidatus Nealsoniibacteriota</taxon>
    </lineage>
</organism>
<protein>
    <submittedName>
        <fullName evidence="1">Uncharacterized protein</fullName>
    </submittedName>
</protein>
<evidence type="ECO:0000313" key="2">
    <source>
        <dbReference type="Proteomes" id="UP000231567"/>
    </source>
</evidence>